<evidence type="ECO:0000313" key="2">
    <source>
        <dbReference type="Proteomes" id="UP000036958"/>
    </source>
</evidence>
<dbReference type="EMBL" id="LGIA01000171">
    <property type="protein sequence ID" value="KOH44124.1"/>
    <property type="molecule type" value="Genomic_DNA"/>
</dbReference>
<gene>
    <name evidence="1" type="ORF">NC99_31170</name>
</gene>
<keyword evidence="2" id="KW-1185">Reference proteome</keyword>
<organism evidence="1 2">
    <name type="scientific">Sunxiuqinia dokdonensis</name>
    <dbReference type="NCBI Taxonomy" id="1409788"/>
    <lineage>
        <taxon>Bacteria</taxon>
        <taxon>Pseudomonadati</taxon>
        <taxon>Bacteroidota</taxon>
        <taxon>Bacteroidia</taxon>
        <taxon>Marinilabiliales</taxon>
        <taxon>Prolixibacteraceae</taxon>
        <taxon>Sunxiuqinia</taxon>
    </lineage>
</organism>
<dbReference type="Proteomes" id="UP000036958">
    <property type="component" value="Unassembled WGS sequence"/>
</dbReference>
<comment type="caution">
    <text evidence="1">The sequence shown here is derived from an EMBL/GenBank/DDBJ whole genome shotgun (WGS) entry which is preliminary data.</text>
</comment>
<protein>
    <submittedName>
        <fullName evidence="1">Uncharacterized protein</fullName>
    </submittedName>
</protein>
<sequence length="59" mass="6404">MKIGELPKVLTLKSPTSPEAKAARAVKVARAGVGGKDFWRVSEVVRRKEKILTRGEGSL</sequence>
<proteinExistence type="predicted"/>
<evidence type="ECO:0000313" key="1">
    <source>
        <dbReference type="EMBL" id="KOH44124.1"/>
    </source>
</evidence>
<dbReference type="AlphaFoldDB" id="A0A0L8V6Q2"/>
<accession>A0A0L8V6Q2</accession>
<name>A0A0L8V6Q2_9BACT</name>
<reference evidence="2" key="1">
    <citation type="submission" date="2015-07" db="EMBL/GenBank/DDBJ databases">
        <title>Genome sequencing of Sunxiuqinia dokdonensis strain SK.</title>
        <authorList>
            <person name="Ahn S."/>
            <person name="Kim B.-C."/>
        </authorList>
    </citation>
    <scope>NUCLEOTIDE SEQUENCE [LARGE SCALE GENOMIC DNA]</scope>
    <source>
        <strain evidence="2">SK</strain>
    </source>
</reference>